<dbReference type="AlphaFoldDB" id="A0A1J1HUI7"/>
<dbReference type="Proteomes" id="UP000183832">
    <property type="component" value="Unassembled WGS sequence"/>
</dbReference>
<protein>
    <submittedName>
        <fullName evidence="1">CLUMA_CG003881, isoform A</fullName>
    </submittedName>
</protein>
<evidence type="ECO:0000313" key="2">
    <source>
        <dbReference type="Proteomes" id="UP000183832"/>
    </source>
</evidence>
<evidence type="ECO:0000313" key="1">
    <source>
        <dbReference type="EMBL" id="CRK90166.1"/>
    </source>
</evidence>
<accession>A0A1J1HUI7</accession>
<gene>
    <name evidence="1" type="ORF">CLUMA_CG003881</name>
</gene>
<sequence>MNLKVDLIRKVYKFSIEYDLSVKHQNRFRSLSNAKDLEVCTFLNGTLRKHNTILKWMFSIVEPMTPKGFFHPCPYYGIVEMNNIVPAFSSNSLKLFLVGTYKIKVKLYNADDDNIATIRATGEANNIKD</sequence>
<proteinExistence type="predicted"/>
<keyword evidence="2" id="KW-1185">Reference proteome</keyword>
<dbReference type="EMBL" id="CVRI01000017">
    <property type="protein sequence ID" value="CRK90166.1"/>
    <property type="molecule type" value="Genomic_DNA"/>
</dbReference>
<reference evidence="1 2" key="1">
    <citation type="submission" date="2015-04" db="EMBL/GenBank/DDBJ databases">
        <authorList>
            <person name="Syromyatnikov M.Y."/>
            <person name="Popov V.N."/>
        </authorList>
    </citation>
    <scope>NUCLEOTIDE SEQUENCE [LARGE SCALE GENOMIC DNA]</scope>
</reference>
<organism evidence="1 2">
    <name type="scientific">Clunio marinus</name>
    <dbReference type="NCBI Taxonomy" id="568069"/>
    <lineage>
        <taxon>Eukaryota</taxon>
        <taxon>Metazoa</taxon>
        <taxon>Ecdysozoa</taxon>
        <taxon>Arthropoda</taxon>
        <taxon>Hexapoda</taxon>
        <taxon>Insecta</taxon>
        <taxon>Pterygota</taxon>
        <taxon>Neoptera</taxon>
        <taxon>Endopterygota</taxon>
        <taxon>Diptera</taxon>
        <taxon>Nematocera</taxon>
        <taxon>Chironomoidea</taxon>
        <taxon>Chironomidae</taxon>
        <taxon>Clunio</taxon>
    </lineage>
</organism>
<name>A0A1J1HUI7_9DIPT</name>